<dbReference type="SUPFAM" id="SSF48726">
    <property type="entry name" value="Immunoglobulin"/>
    <property type="match status" value="1"/>
</dbReference>
<dbReference type="CDD" id="cd04983">
    <property type="entry name" value="IgV_TCR_alpha"/>
    <property type="match status" value="1"/>
</dbReference>
<keyword evidence="3" id="KW-0675">Receptor</keyword>
<gene>
    <name evidence="7" type="ORF">HPG69_002103</name>
</gene>
<dbReference type="InterPro" id="IPR003599">
    <property type="entry name" value="Ig_sub"/>
</dbReference>
<keyword evidence="1" id="KW-0732">Signal</keyword>
<evidence type="ECO:0000313" key="7">
    <source>
        <dbReference type="EMBL" id="KAF5925654.1"/>
    </source>
</evidence>
<keyword evidence="5" id="KW-0391">Immunity</keyword>
<evidence type="ECO:0000259" key="6">
    <source>
        <dbReference type="PROSITE" id="PS50835"/>
    </source>
</evidence>
<accession>A0A7J7FD56</accession>
<dbReference type="InterPro" id="IPR007110">
    <property type="entry name" value="Ig-like_dom"/>
</dbReference>
<evidence type="ECO:0000256" key="5">
    <source>
        <dbReference type="ARBA" id="ARBA00043266"/>
    </source>
</evidence>
<dbReference type="PANTHER" id="PTHR19367:SF43">
    <property type="entry name" value="T CELL RECEPTOR ALPHA VARIABLE 6-4-RELATED"/>
    <property type="match status" value="1"/>
</dbReference>
<dbReference type="EMBL" id="JACDTQ010000812">
    <property type="protein sequence ID" value="KAF5925654.1"/>
    <property type="molecule type" value="Genomic_DNA"/>
</dbReference>
<dbReference type="InterPro" id="IPR013106">
    <property type="entry name" value="Ig_V-set"/>
</dbReference>
<sequence>MPKVTQSSYFSPGQISGDSVTQMEGQVTLSEGASLTINCTYSARGYPELFWYVQYPGEGPQLLLRATKPNAKESNKGFEATYNKETTAFHLEKTSVQESDSAVYYCALSDTVTGAAGGAEHRL</sequence>
<keyword evidence="4" id="KW-0393">Immunoglobulin domain</keyword>
<evidence type="ECO:0000313" key="8">
    <source>
        <dbReference type="Proteomes" id="UP000551758"/>
    </source>
</evidence>
<name>A0A7J7FD56_DICBM</name>
<dbReference type="FunFam" id="2.60.40.10:FF:001318">
    <property type="entry name" value="T cell receptor alpha constant"/>
    <property type="match status" value="1"/>
</dbReference>
<dbReference type="AlphaFoldDB" id="A0A7J7FD56"/>
<comment type="caution">
    <text evidence="7">The sequence shown here is derived from an EMBL/GenBank/DDBJ whole genome shotgun (WGS) entry which is preliminary data.</text>
</comment>
<dbReference type="Proteomes" id="UP000551758">
    <property type="component" value="Unassembled WGS sequence"/>
</dbReference>
<evidence type="ECO:0000256" key="3">
    <source>
        <dbReference type="ARBA" id="ARBA00023170"/>
    </source>
</evidence>
<dbReference type="InterPro" id="IPR051287">
    <property type="entry name" value="TCR_variable_region"/>
</dbReference>
<organism evidence="7 8">
    <name type="scientific">Diceros bicornis minor</name>
    <name type="common">South-central black rhinoceros</name>
    <dbReference type="NCBI Taxonomy" id="77932"/>
    <lineage>
        <taxon>Eukaryota</taxon>
        <taxon>Metazoa</taxon>
        <taxon>Chordata</taxon>
        <taxon>Craniata</taxon>
        <taxon>Vertebrata</taxon>
        <taxon>Euteleostomi</taxon>
        <taxon>Mammalia</taxon>
        <taxon>Eutheria</taxon>
        <taxon>Laurasiatheria</taxon>
        <taxon>Perissodactyla</taxon>
        <taxon>Rhinocerotidae</taxon>
        <taxon>Diceros</taxon>
    </lineage>
</organism>
<dbReference type="InterPro" id="IPR013783">
    <property type="entry name" value="Ig-like_fold"/>
</dbReference>
<dbReference type="SMART" id="SM00409">
    <property type="entry name" value="IG"/>
    <property type="match status" value="1"/>
</dbReference>
<reference evidence="7 8" key="1">
    <citation type="journal article" date="2020" name="Mol. Biol. Evol.">
        <title>Interspecific Gene Flow and the Evolution of Specialization in Black and White Rhinoceros.</title>
        <authorList>
            <person name="Moodley Y."/>
            <person name="Westbury M.V."/>
            <person name="Russo I.M."/>
            <person name="Gopalakrishnan S."/>
            <person name="Rakotoarivelo A."/>
            <person name="Olsen R.A."/>
            <person name="Prost S."/>
            <person name="Tunstall T."/>
            <person name="Ryder O.A."/>
            <person name="Dalen L."/>
            <person name="Bruford M.W."/>
        </authorList>
    </citation>
    <scope>NUCLEOTIDE SEQUENCE [LARGE SCALE GENOMIC DNA]</scope>
    <source>
        <strain evidence="7">SBR-YM</strain>
        <tissue evidence="7">Skin</tissue>
    </source>
</reference>
<dbReference type="Pfam" id="PF07686">
    <property type="entry name" value="V-set"/>
    <property type="match status" value="1"/>
</dbReference>
<proteinExistence type="predicted"/>
<dbReference type="PROSITE" id="PS50835">
    <property type="entry name" value="IG_LIKE"/>
    <property type="match status" value="1"/>
</dbReference>
<dbReference type="GO" id="GO:0002250">
    <property type="term" value="P:adaptive immune response"/>
    <property type="evidence" value="ECO:0007669"/>
    <property type="project" value="UniProtKB-KW"/>
</dbReference>
<evidence type="ECO:0000256" key="1">
    <source>
        <dbReference type="ARBA" id="ARBA00022729"/>
    </source>
</evidence>
<dbReference type="Gene3D" id="2.60.40.10">
    <property type="entry name" value="Immunoglobulins"/>
    <property type="match status" value="1"/>
</dbReference>
<dbReference type="GO" id="GO:0042101">
    <property type="term" value="C:T cell receptor complex"/>
    <property type="evidence" value="ECO:0007669"/>
    <property type="project" value="UniProtKB-KW"/>
</dbReference>
<keyword evidence="2" id="KW-1064">Adaptive immunity</keyword>
<dbReference type="InterPro" id="IPR036179">
    <property type="entry name" value="Ig-like_dom_sf"/>
</dbReference>
<feature type="domain" description="Ig-like" evidence="6">
    <location>
        <begin position="2"/>
        <end position="123"/>
    </location>
</feature>
<dbReference type="SMART" id="SM00406">
    <property type="entry name" value="IGv"/>
    <property type="match status" value="1"/>
</dbReference>
<evidence type="ECO:0000256" key="4">
    <source>
        <dbReference type="ARBA" id="ARBA00023319"/>
    </source>
</evidence>
<dbReference type="PANTHER" id="PTHR19367">
    <property type="entry name" value="T-CELL RECEPTOR ALPHA CHAIN V REGION"/>
    <property type="match status" value="1"/>
</dbReference>
<keyword evidence="5" id="KW-1279">T cell receptor</keyword>
<keyword evidence="8" id="KW-1185">Reference proteome</keyword>
<protein>
    <recommendedName>
        <fullName evidence="6">Ig-like domain-containing protein</fullName>
    </recommendedName>
</protein>
<evidence type="ECO:0000256" key="2">
    <source>
        <dbReference type="ARBA" id="ARBA00023130"/>
    </source>
</evidence>